<feature type="transmembrane region" description="Helical" evidence="7">
    <location>
        <begin position="236"/>
        <end position="255"/>
    </location>
</feature>
<comment type="similarity">
    <text evidence="2 6">Belongs to the sodium:solute symporter (SSF) (TC 2.A.21) family.</text>
</comment>
<dbReference type="PANTHER" id="PTHR11819:SF77">
    <property type="entry name" value="SODIUM_GLUCOSE COTRANSPORT PROTEIN"/>
    <property type="match status" value="1"/>
</dbReference>
<proteinExistence type="inferred from homology"/>
<gene>
    <name evidence="8" type="ORF">C2869_17290</name>
</gene>
<feature type="transmembrane region" description="Helical" evidence="7">
    <location>
        <begin position="390"/>
        <end position="410"/>
    </location>
</feature>
<dbReference type="RefSeq" id="WP_108604133.1">
    <property type="nucleotide sequence ID" value="NZ_CP026604.1"/>
</dbReference>
<dbReference type="Gene3D" id="1.20.1730.10">
    <property type="entry name" value="Sodium/glucose cotransporter"/>
    <property type="match status" value="1"/>
</dbReference>
<feature type="transmembrane region" description="Helical" evidence="7">
    <location>
        <begin position="513"/>
        <end position="538"/>
    </location>
</feature>
<protein>
    <submittedName>
        <fullName evidence="8">Na+:solute symporter</fullName>
    </submittedName>
</protein>
<evidence type="ECO:0000256" key="2">
    <source>
        <dbReference type="ARBA" id="ARBA00006434"/>
    </source>
</evidence>
<dbReference type="PANTHER" id="PTHR11819">
    <property type="entry name" value="SOLUTE CARRIER FAMILY 5"/>
    <property type="match status" value="1"/>
</dbReference>
<dbReference type="Pfam" id="PF00474">
    <property type="entry name" value="SSF"/>
    <property type="match status" value="1"/>
</dbReference>
<reference evidence="8 9" key="1">
    <citation type="submission" date="2018-01" db="EMBL/GenBank/DDBJ databases">
        <title>Genome sequence of a Cantenovulum-like bacteria.</title>
        <authorList>
            <person name="Tan W.R."/>
            <person name="Lau N.-S."/>
            <person name="Go F."/>
            <person name="Amirul A.-A.A."/>
        </authorList>
    </citation>
    <scope>NUCLEOTIDE SEQUENCE [LARGE SCALE GENOMIC DNA]</scope>
    <source>
        <strain evidence="8 9">CCB-QB4</strain>
    </source>
</reference>
<feature type="transmembrane region" description="Helical" evidence="7">
    <location>
        <begin position="6"/>
        <end position="25"/>
    </location>
</feature>
<dbReference type="KEGG" id="cate:C2869_17290"/>
<accession>A0A2S0VV35</accession>
<evidence type="ECO:0000256" key="1">
    <source>
        <dbReference type="ARBA" id="ARBA00004141"/>
    </source>
</evidence>
<evidence type="ECO:0000256" key="4">
    <source>
        <dbReference type="ARBA" id="ARBA00022989"/>
    </source>
</evidence>
<evidence type="ECO:0000256" key="7">
    <source>
        <dbReference type="SAM" id="Phobius"/>
    </source>
</evidence>
<dbReference type="SMR" id="A0A2S0VV35"/>
<keyword evidence="4 7" id="KW-1133">Transmembrane helix</keyword>
<feature type="transmembrane region" description="Helical" evidence="7">
    <location>
        <begin position="159"/>
        <end position="179"/>
    </location>
</feature>
<feature type="transmembrane region" description="Helical" evidence="7">
    <location>
        <begin position="37"/>
        <end position="58"/>
    </location>
</feature>
<comment type="subcellular location">
    <subcellularLocation>
        <location evidence="1">Membrane</location>
        <topology evidence="1">Multi-pass membrane protein</topology>
    </subcellularLocation>
</comment>
<keyword evidence="9" id="KW-1185">Reference proteome</keyword>
<dbReference type="AlphaFoldDB" id="A0A2S0VV35"/>
<keyword evidence="5 7" id="KW-0472">Membrane</keyword>
<feature type="transmembrane region" description="Helical" evidence="7">
    <location>
        <begin position="186"/>
        <end position="204"/>
    </location>
</feature>
<feature type="transmembrane region" description="Helical" evidence="7">
    <location>
        <begin position="443"/>
        <end position="461"/>
    </location>
</feature>
<dbReference type="EMBL" id="CP026604">
    <property type="protein sequence ID" value="AWB68068.1"/>
    <property type="molecule type" value="Genomic_DNA"/>
</dbReference>
<evidence type="ECO:0000256" key="3">
    <source>
        <dbReference type="ARBA" id="ARBA00022692"/>
    </source>
</evidence>
<feature type="transmembrane region" description="Helical" evidence="7">
    <location>
        <begin position="330"/>
        <end position="356"/>
    </location>
</feature>
<evidence type="ECO:0000313" key="8">
    <source>
        <dbReference type="EMBL" id="AWB68068.1"/>
    </source>
</evidence>
<feature type="transmembrane region" description="Helical" evidence="7">
    <location>
        <begin position="545"/>
        <end position="564"/>
    </location>
</feature>
<evidence type="ECO:0000313" key="9">
    <source>
        <dbReference type="Proteomes" id="UP000244441"/>
    </source>
</evidence>
<dbReference type="Proteomes" id="UP000244441">
    <property type="component" value="Chromosome"/>
</dbReference>
<name>A0A2S0VV35_9ALTE</name>
<evidence type="ECO:0000256" key="6">
    <source>
        <dbReference type="RuleBase" id="RU362091"/>
    </source>
</evidence>
<dbReference type="GO" id="GO:0005886">
    <property type="term" value="C:plasma membrane"/>
    <property type="evidence" value="ECO:0007669"/>
    <property type="project" value="TreeGrafter"/>
</dbReference>
<evidence type="ECO:0000256" key="5">
    <source>
        <dbReference type="ARBA" id="ARBA00023136"/>
    </source>
</evidence>
<dbReference type="OrthoDB" id="9814523at2"/>
<feature type="transmembrane region" description="Helical" evidence="7">
    <location>
        <begin position="417"/>
        <end position="437"/>
    </location>
</feature>
<keyword evidence="3 7" id="KW-0812">Transmembrane</keyword>
<organism evidence="8 9">
    <name type="scientific">Saccharobesus litoralis</name>
    <dbReference type="NCBI Taxonomy" id="2172099"/>
    <lineage>
        <taxon>Bacteria</taxon>
        <taxon>Pseudomonadati</taxon>
        <taxon>Pseudomonadota</taxon>
        <taxon>Gammaproteobacteria</taxon>
        <taxon>Alteromonadales</taxon>
        <taxon>Alteromonadaceae</taxon>
        <taxon>Saccharobesus</taxon>
    </lineage>
</organism>
<dbReference type="InterPro" id="IPR001734">
    <property type="entry name" value="Na/solute_symporter"/>
</dbReference>
<dbReference type="PROSITE" id="PS50283">
    <property type="entry name" value="NA_SOLUT_SYMP_3"/>
    <property type="match status" value="1"/>
</dbReference>
<feature type="transmembrane region" description="Helical" evidence="7">
    <location>
        <begin position="473"/>
        <end position="493"/>
    </location>
</feature>
<sequence>MQLATLDWAIVISILASTMLIGFLVSKRASKNSASYFLAGQSMPWWLLGISMVATTFAADTPNLVTDIVRSQGVAGNWVWWAMLLTGMLTTFVYAKLWRRLGITTDVEFYEHRYTGKPARFLRGFRALYLGLFFNVMIMANVTLAAVKIGSVLFGIDPTMVIVLACVITVIFSTLGGFLGVLITDMLLFVVAMVGSILAAYFAVNHPEVGGLSQMLQHEVVSEKLAFLPDFSNPDLYIPLLVIPLLVQWWSVWYPGAEPGGGGYIAQRMLAAKDENHALAASAFFNLCHYAVRPWPWILVALASIIVFPDLASLKAAFPNVPAHLVKDDLAYSAMLTFLPAGVLGLVVASLVSAYVSTISTSLNWGASYFVNDFYKRFVKPDADDKQQVLVGRIATVVLMLCASLMALLLENALQGFRLLLTIGAGTGLLFLLRWFWSRINAWSEISAMIFSFLVSMFFEFGPFSDLLGWQKMLLSVGVTTLGWLSITLVTQPESQETLNAFWNKIQFSRTDLVKGLLIALAATIGVYAALFATGFWLYGEIVNAIVLTSIAAITGVITFKYGLKPS</sequence>
<dbReference type="InterPro" id="IPR038377">
    <property type="entry name" value="Na/Glc_symporter_sf"/>
</dbReference>
<feature type="transmembrane region" description="Helical" evidence="7">
    <location>
        <begin position="127"/>
        <end position="147"/>
    </location>
</feature>
<feature type="transmembrane region" description="Helical" evidence="7">
    <location>
        <begin position="298"/>
        <end position="318"/>
    </location>
</feature>
<dbReference type="GO" id="GO:0005412">
    <property type="term" value="F:D-glucose:sodium symporter activity"/>
    <property type="evidence" value="ECO:0007669"/>
    <property type="project" value="TreeGrafter"/>
</dbReference>
<feature type="transmembrane region" description="Helical" evidence="7">
    <location>
        <begin position="78"/>
        <end position="95"/>
    </location>
</feature>
<dbReference type="CDD" id="cd11477">
    <property type="entry name" value="SLC5sbd_u1"/>
    <property type="match status" value="1"/>
</dbReference>